<keyword evidence="3 9" id="KW-0813">Transport</keyword>
<dbReference type="Gene3D" id="2.40.30.170">
    <property type="match status" value="1"/>
</dbReference>
<keyword evidence="6 9" id="KW-0812">Transmembrane</keyword>
<dbReference type="EMBL" id="JAFCJH010000009">
    <property type="protein sequence ID" value="MBR0795963.1"/>
    <property type="molecule type" value="Genomic_DNA"/>
</dbReference>
<keyword evidence="7 9" id="KW-1133">Transmembrane helix</keyword>
<comment type="subcellular location">
    <subcellularLocation>
        <location evidence="1 9">Cell inner membrane</location>
        <topology evidence="1 9">Single-pass membrane protein</topology>
    </subcellularLocation>
</comment>
<keyword evidence="4 9" id="KW-1003">Cell membrane</keyword>
<reference evidence="15" key="1">
    <citation type="journal article" date="2021" name="ISME J.">
        <title>Evolutionary origin and ecological implication of a unique nif island in free-living Bradyrhizobium lineages.</title>
        <authorList>
            <person name="Tao J."/>
        </authorList>
    </citation>
    <scope>NUCLEOTIDE SEQUENCE [LARGE SCALE GENOMIC DNA]</scope>
    <source>
        <strain evidence="15">SZCCT0434</strain>
    </source>
</reference>
<dbReference type="PANTHER" id="PTHR30386:SF27">
    <property type="entry name" value="MEMBRANE FUSION PROTEIN (MFP) FAMILY PROTEIN"/>
    <property type="match status" value="1"/>
</dbReference>
<evidence type="ECO:0000259" key="13">
    <source>
        <dbReference type="Pfam" id="PF26002"/>
    </source>
</evidence>
<protein>
    <recommendedName>
        <fullName evidence="9">Membrane fusion protein (MFP) family protein</fullName>
    </recommendedName>
</protein>
<dbReference type="Proteomes" id="UP001315278">
    <property type="component" value="Unassembled WGS sequence"/>
</dbReference>
<dbReference type="PRINTS" id="PR01490">
    <property type="entry name" value="RTXTOXIND"/>
</dbReference>
<dbReference type="InterPro" id="IPR010129">
    <property type="entry name" value="T1SS_HlyD"/>
</dbReference>
<evidence type="ECO:0000256" key="9">
    <source>
        <dbReference type="RuleBase" id="RU365093"/>
    </source>
</evidence>
<comment type="caution">
    <text evidence="14">The sequence shown here is derived from an EMBL/GenBank/DDBJ whole genome shotgun (WGS) entry which is preliminary data.</text>
</comment>
<feature type="coiled-coil region" evidence="10">
    <location>
        <begin position="272"/>
        <end position="299"/>
    </location>
</feature>
<evidence type="ECO:0000256" key="7">
    <source>
        <dbReference type="ARBA" id="ARBA00022989"/>
    </source>
</evidence>
<dbReference type="PANTHER" id="PTHR30386">
    <property type="entry name" value="MEMBRANE FUSION SUBUNIT OF EMRAB-TOLC MULTIDRUG EFFLUX PUMP"/>
    <property type="match status" value="1"/>
</dbReference>
<dbReference type="Gene3D" id="2.40.50.100">
    <property type="match status" value="1"/>
</dbReference>
<dbReference type="InterPro" id="IPR050739">
    <property type="entry name" value="MFP"/>
</dbReference>
<dbReference type="InterPro" id="IPR059040">
    <property type="entry name" value="HH_CyaD-like"/>
</dbReference>
<evidence type="ECO:0000256" key="3">
    <source>
        <dbReference type="ARBA" id="ARBA00022448"/>
    </source>
</evidence>
<evidence type="ECO:0000313" key="14">
    <source>
        <dbReference type="EMBL" id="MBR0795963.1"/>
    </source>
</evidence>
<evidence type="ECO:0000259" key="12">
    <source>
        <dbReference type="Pfam" id="PF25988"/>
    </source>
</evidence>
<proteinExistence type="inferred from homology"/>
<dbReference type="PROSITE" id="PS00543">
    <property type="entry name" value="HLYD_FAMILY"/>
    <property type="match status" value="1"/>
</dbReference>
<dbReference type="NCBIfam" id="TIGR01843">
    <property type="entry name" value="type_I_hlyD"/>
    <property type="match status" value="1"/>
</dbReference>
<evidence type="ECO:0000256" key="6">
    <source>
        <dbReference type="ARBA" id="ARBA00022692"/>
    </source>
</evidence>
<sequence length="474" mass="51801">MTSPGRNIVPFPRPERRRAQEIAFLPAALEITERPPSPVGRAIAACIIAIFCVALVWASVGSVDIVATATGKVVPGGRTKLIQPFETGVVRAIHVRDGQSVKAGDVLIELDPTMTEADQERQKSDHLAAELDVARLRAALADEPLAAFRPPQSASAAEIEMHRQFLISQRAEQNAKLAEIERQQGQKEAERATTMASVAKLQATIPVLQERVDIRKTLVDKALASKVVYLSEYQELVGLQQDLNLQQSRLHEADAAIALLKETRDRTAAEYRRAIYDALSKAEQKAASAQQEVIKAEKRTKLQQLTAPVDGVVQQLAVHTVGGVVTPAQALAVVVPSESHLEIEAMLSNRDIGFVHPGQNAEIKVDTFNFTRYGLLHGEVLSVSTDAITRDRQQGGSNNPASGESQSSSEPKGQELEYAARISLDRAFMQVEDKILKLGPGMAVTVEIRTGKRTIISYLLSPLARYKQESLRER</sequence>
<dbReference type="Gene3D" id="1.10.287.470">
    <property type="entry name" value="Helix hairpin bin"/>
    <property type="match status" value="1"/>
</dbReference>
<keyword evidence="10" id="KW-0175">Coiled coil</keyword>
<evidence type="ECO:0000256" key="8">
    <source>
        <dbReference type="ARBA" id="ARBA00023136"/>
    </source>
</evidence>
<organism evidence="14 15">
    <name type="scientific">Bradyrhizobium jicamae</name>
    <dbReference type="NCBI Taxonomy" id="280332"/>
    <lineage>
        <taxon>Bacteria</taxon>
        <taxon>Pseudomonadati</taxon>
        <taxon>Pseudomonadota</taxon>
        <taxon>Alphaproteobacteria</taxon>
        <taxon>Hyphomicrobiales</taxon>
        <taxon>Nitrobacteraceae</taxon>
        <taxon>Bradyrhizobium</taxon>
    </lineage>
</organism>
<dbReference type="Pfam" id="PF26002">
    <property type="entry name" value="Beta-barrel_AprE"/>
    <property type="match status" value="1"/>
</dbReference>
<dbReference type="InterPro" id="IPR006144">
    <property type="entry name" value="Secretion_HlyD_CS"/>
</dbReference>
<accession>A0ABS5FGP8</accession>
<name>A0ABS5FGP8_9BRAD</name>
<evidence type="ECO:0000313" key="15">
    <source>
        <dbReference type="Proteomes" id="UP001315278"/>
    </source>
</evidence>
<keyword evidence="5 9" id="KW-0997">Cell inner membrane</keyword>
<dbReference type="RefSeq" id="WP_212396306.1">
    <property type="nucleotide sequence ID" value="NZ_JAFCJH010000009.1"/>
</dbReference>
<gene>
    <name evidence="14" type="ORF">JQ615_11230</name>
</gene>
<evidence type="ECO:0000256" key="5">
    <source>
        <dbReference type="ARBA" id="ARBA00022519"/>
    </source>
</evidence>
<evidence type="ECO:0000256" key="11">
    <source>
        <dbReference type="SAM" id="MobiDB-lite"/>
    </source>
</evidence>
<evidence type="ECO:0000256" key="1">
    <source>
        <dbReference type="ARBA" id="ARBA00004377"/>
    </source>
</evidence>
<feature type="region of interest" description="Disordered" evidence="11">
    <location>
        <begin position="390"/>
        <end position="413"/>
    </location>
</feature>
<evidence type="ECO:0000256" key="2">
    <source>
        <dbReference type="ARBA" id="ARBA00009477"/>
    </source>
</evidence>
<feature type="transmembrane region" description="Helical" evidence="9">
    <location>
        <begin position="42"/>
        <end position="60"/>
    </location>
</feature>
<feature type="coiled-coil region" evidence="10">
    <location>
        <begin position="163"/>
        <end position="190"/>
    </location>
</feature>
<keyword evidence="15" id="KW-1185">Reference proteome</keyword>
<dbReference type="SUPFAM" id="SSF111369">
    <property type="entry name" value="HlyD-like secretion proteins"/>
    <property type="match status" value="1"/>
</dbReference>
<keyword evidence="8 9" id="KW-0472">Membrane</keyword>
<comment type="similarity">
    <text evidence="2 9">Belongs to the membrane fusion protein (MFP) (TC 8.A.1) family.</text>
</comment>
<feature type="domain" description="AprE-like beta-barrel" evidence="13">
    <location>
        <begin position="341"/>
        <end position="393"/>
    </location>
</feature>
<evidence type="ECO:0000256" key="10">
    <source>
        <dbReference type="SAM" id="Coils"/>
    </source>
</evidence>
<feature type="domain" description="CyaD-like alpha-helical hairpin" evidence="12">
    <location>
        <begin position="111"/>
        <end position="302"/>
    </location>
</feature>
<evidence type="ECO:0000256" key="4">
    <source>
        <dbReference type="ARBA" id="ARBA00022475"/>
    </source>
</evidence>
<dbReference type="Pfam" id="PF25988">
    <property type="entry name" value="HH_CyaD"/>
    <property type="match status" value="1"/>
</dbReference>
<dbReference type="InterPro" id="IPR058982">
    <property type="entry name" value="Beta-barrel_AprE"/>
</dbReference>
<feature type="compositionally biased region" description="Polar residues" evidence="11">
    <location>
        <begin position="394"/>
        <end position="411"/>
    </location>
</feature>